<dbReference type="Proteomes" id="UP000041254">
    <property type="component" value="Unassembled WGS sequence"/>
</dbReference>
<protein>
    <submittedName>
        <fullName evidence="2">Uncharacterized protein</fullName>
    </submittedName>
</protein>
<dbReference type="EMBL" id="CDMY01000449">
    <property type="protein sequence ID" value="CEM13941.1"/>
    <property type="molecule type" value="Genomic_DNA"/>
</dbReference>
<accession>A0A0G4FK54</accession>
<feature type="region of interest" description="Disordered" evidence="1">
    <location>
        <begin position="2106"/>
        <end position="2163"/>
    </location>
</feature>
<feature type="compositionally biased region" description="Basic residues" evidence="1">
    <location>
        <begin position="1227"/>
        <end position="1243"/>
    </location>
</feature>
<feature type="region of interest" description="Disordered" evidence="1">
    <location>
        <begin position="1126"/>
        <end position="1323"/>
    </location>
</feature>
<name>A0A0G4FK54_VITBC</name>
<feature type="compositionally biased region" description="Basic and acidic residues" evidence="1">
    <location>
        <begin position="1244"/>
        <end position="1283"/>
    </location>
</feature>
<dbReference type="VEuPathDB" id="CryptoDB:Vbra_105"/>
<evidence type="ECO:0000313" key="2">
    <source>
        <dbReference type="EMBL" id="CEM13941.1"/>
    </source>
</evidence>
<organism evidence="2 3">
    <name type="scientific">Vitrella brassicaformis (strain CCMP3155)</name>
    <dbReference type="NCBI Taxonomy" id="1169540"/>
    <lineage>
        <taxon>Eukaryota</taxon>
        <taxon>Sar</taxon>
        <taxon>Alveolata</taxon>
        <taxon>Colpodellida</taxon>
        <taxon>Vitrellaceae</taxon>
        <taxon>Vitrella</taxon>
    </lineage>
</organism>
<feature type="region of interest" description="Disordered" evidence="1">
    <location>
        <begin position="313"/>
        <end position="367"/>
    </location>
</feature>
<feature type="compositionally biased region" description="Gly residues" evidence="1">
    <location>
        <begin position="2340"/>
        <end position="2349"/>
    </location>
</feature>
<feature type="compositionally biased region" description="Basic and acidic residues" evidence="1">
    <location>
        <begin position="1127"/>
        <end position="1137"/>
    </location>
</feature>
<feature type="compositionally biased region" description="Low complexity" evidence="1">
    <location>
        <begin position="506"/>
        <end position="521"/>
    </location>
</feature>
<proteinExistence type="predicted"/>
<dbReference type="InParanoid" id="A0A0G4FK54"/>
<feature type="compositionally biased region" description="Basic and acidic residues" evidence="1">
    <location>
        <begin position="1199"/>
        <end position="1216"/>
    </location>
</feature>
<feature type="compositionally biased region" description="Acidic residues" evidence="1">
    <location>
        <begin position="1176"/>
        <end position="1198"/>
    </location>
</feature>
<feature type="region of interest" description="Disordered" evidence="1">
    <location>
        <begin position="498"/>
        <end position="541"/>
    </location>
</feature>
<feature type="compositionally biased region" description="Basic residues" evidence="1">
    <location>
        <begin position="1138"/>
        <end position="1149"/>
    </location>
</feature>
<reference evidence="2 3" key="1">
    <citation type="submission" date="2014-11" db="EMBL/GenBank/DDBJ databases">
        <authorList>
            <person name="Zhu J."/>
            <person name="Qi W."/>
            <person name="Song R."/>
        </authorList>
    </citation>
    <scope>NUCLEOTIDE SEQUENCE [LARGE SCALE GENOMIC DNA]</scope>
</reference>
<sequence length="2349" mass="259066">MLSTDSPYVLWEGKIFAFRWSKSSDQDADGEPLDDLECLRLSGLSGSMIVPSSLPLAGSHSGRPSDTDSIIAYGHITVPLSSACSSDESEANISVSVHVQVVVAPPRGISWPPRTLVGDIVGALDYRSLKQMLVEKSSRHHVLQDKGGVVCGDGTKSPASREVRAGPSDQLTMELKGTSDTAGPASTHDAPLAPLVVCETLFLDIAAGMEDKRMQISQGAAPTHLSRPITMTVVGYDREPPAVDFITAIRYIVPPRATVKAGACDQWGTGKLGFLMYPLHQIDGDASLHTAIDGKLPKDHLLINVNLSPPRPRVTGAHGHFPASRPQSHSKPDLTLCGKSVPTGIPSDKGQGPSAGGGPSAKHRHGHTPIPQTAVLVQTASHGGCPLMQMSRKTAPALQAQQTNDPQPGASEELMRLVVTSTAAGFGQHWLVTRRDVTADELKASLCQKIGLAASQISVVVKPANMVLEGCKGLRSCGIAHDSQLVIVPTLRAAARDDNRQAPNQSVSASAAPGPASSVDSQVRGQGVAEGAEQSRQHELHVNQIDSAPPSDRMLVFLAEELTAGDSLPDGRRRWADVHGGKRLAVPPRHQTCVICGWALNAFEANPGLRYEDATSEYLVISNCPCSVVLHLSCLRRLVENKRLEEVQAENRLGQEVNRAKASDAEQNNTTIDEILKEDSRYSAVPIPSQSCAAKMQCLFNCPGEQSVVQLCQSLYTPTNKNLLALECRELKLSDLIPDTLHHLAKTCEEIRHDLRARQETVQLNEEALAMAERADALRVFDIGDWNAETMVYSSVPAGLPGRQIVDRKVLIFPSTYASIESIECCHPGCSNPAVVFCCGEVHAKPPHMPVEEYDAIAAKPTYKTGHCVEHSGLADVPGNNSVLRFWLLPETNRATMWYCPSCRADAESFPHDDCCTDCGVNRDEESVYLACDTTGCSGTIMCSHEGVGRRKCDQCVRQDPQRRRGDEDPLWKDCIVCGEPLTGPDFVHFNTLAPGCQYNPEEGNNRYEGTQADRDTALESHSDFLSVVFVHLEKWLSHLRPGENRGLGPFCRSCNKHHAMCFWQYPPWPPQKTDFANGNELRKQQLAVSAYQPIQLFEHRLLSSGPRAGRDVIVAESEWPAYVADQRQREREDKKADKRRKAGQKRQKERSADATDNGCEVNSEADGRRRKAAPSDDDMELDAADEDDDNGSEAESQDESRASRGSRVNDGDKTCSHPLRLALCTGKHKTHEAAKKEKRKKRNDAQTRDAASDFSRARANDDAMADDHREGDGEQELEQLHDDDGEGQGSGVSGADNDGGDQPSRQARSGPPEGHVSGRPELVKRATRVMSSGFSSLMVEPESPFSHFQPFWTSEDLSNVMYFGVKKILLDDIPNRLQNLSREFSKLVDELAMCERIKDRQERERTRTGVDRKLQELGEQLARAIKRQTKSQAKEEGRVRIDELVGEVSLDDSTFTTDFELPKKELRPQDSLRSACVEELALLLDRFHRQQLPDDDPAAVSEKRELYGAQFATPRRNKAASDRDERDMRWLLEFILNEDEQARAKHDGWQSGTLSYIIWWLSSGRCIAAICFLDQALAQLIQEGEPASERANESTPSLAWRLISIVLDSATVDERSQQLPSLHETELRDIRKFRKVLLRCYQQTEALCYRCGKDIASHPEQSGEGVGIPRTKKCPLPSESFCDGIDKARLRHLVYKRIQDYRELKSLLELMPNIDLIRAALPLRAWADQKVPLLVYLQHTMFETWRCEPGATALGRGVKVCGKHVFDTFGGGDFQEADTNAYVNSIINLIKVANNKFEGLNQVYNESVSPLSAETLQRFAGMAWLVRSSSEQPTLDFAALAGGDVRIRTLLQSFARLCDARTRDLYFGILIAKISEARFGESGRKIFTESPVHPRSKRNLGNEDDCPTLTALAEFVNEAQQHVSKDLFGVSGEQHSTHAMRMRLMRIRDKMFTFSRIPILRFAPIGADAPGIRTGVDALDALKQLVRHDKLFRGILKLVFDSSAESYPPSRDVDAEKRRNGATANQKPFPMYRFSEDGLLMCLKRMLGLSEDLSFRFRFLDSDSCMEYWKILQQQDDKRPFMFGPIPGFIRDMTEPELLKCNENGVVQWDKPAPKNRGGRSDARAAAAGKKRARSQAHSSTGEREREVRQRSESERRYERRKQGGDLPYEVTFLFAKQMASAERVLYRAESSRLTAERMGFLLSYEPLTVHKGAWRGHQYVVKRKNAGSGRQQIVHSEAITTPAEVKELPESHFDDKALLLLETSCQTALNACLRVVGIGPVSVVDTDAAAPAAAAAGGAGEGAAGAGAAGAADDVDMVPVVEAAAENGSEQQDHVPEGEGGGQAMRD</sequence>
<evidence type="ECO:0000256" key="1">
    <source>
        <dbReference type="SAM" id="MobiDB-lite"/>
    </source>
</evidence>
<gene>
    <name evidence="2" type="ORF">Vbra_105</name>
</gene>
<feature type="region of interest" description="Disordered" evidence="1">
    <location>
        <begin position="2319"/>
        <end position="2349"/>
    </location>
</feature>
<feature type="compositionally biased region" description="Basic and acidic residues" evidence="1">
    <location>
        <begin position="2142"/>
        <end position="2163"/>
    </location>
</feature>
<keyword evidence="3" id="KW-1185">Reference proteome</keyword>
<evidence type="ECO:0000313" key="3">
    <source>
        <dbReference type="Proteomes" id="UP000041254"/>
    </source>
</evidence>